<organism evidence="1 2">
    <name type="scientific">Jimgerdemannia flammicorona</name>
    <dbReference type="NCBI Taxonomy" id="994334"/>
    <lineage>
        <taxon>Eukaryota</taxon>
        <taxon>Fungi</taxon>
        <taxon>Fungi incertae sedis</taxon>
        <taxon>Mucoromycota</taxon>
        <taxon>Mucoromycotina</taxon>
        <taxon>Endogonomycetes</taxon>
        <taxon>Endogonales</taxon>
        <taxon>Endogonaceae</taxon>
        <taxon>Jimgerdemannia</taxon>
    </lineage>
</organism>
<comment type="caution">
    <text evidence="1">The sequence shown here is derived from an EMBL/GenBank/DDBJ whole genome shotgun (WGS) entry which is preliminary data.</text>
</comment>
<evidence type="ECO:0000313" key="1">
    <source>
        <dbReference type="EMBL" id="RUS32106.1"/>
    </source>
</evidence>
<evidence type="ECO:0000313" key="2">
    <source>
        <dbReference type="Proteomes" id="UP000274822"/>
    </source>
</evidence>
<dbReference type="Proteomes" id="UP000274822">
    <property type="component" value="Unassembled WGS sequence"/>
</dbReference>
<dbReference type="AlphaFoldDB" id="A0A433QQP3"/>
<name>A0A433QQP3_9FUNG</name>
<protein>
    <submittedName>
        <fullName evidence="1">Uncharacterized protein</fullName>
    </submittedName>
</protein>
<proteinExistence type="predicted"/>
<accession>A0A433QQP3</accession>
<reference evidence="1 2" key="1">
    <citation type="journal article" date="2018" name="New Phytol.">
        <title>Phylogenomics of Endogonaceae and evolution of mycorrhizas within Mucoromycota.</title>
        <authorList>
            <person name="Chang Y."/>
            <person name="Desiro A."/>
            <person name="Na H."/>
            <person name="Sandor L."/>
            <person name="Lipzen A."/>
            <person name="Clum A."/>
            <person name="Barry K."/>
            <person name="Grigoriev I.V."/>
            <person name="Martin F.M."/>
            <person name="Stajich J.E."/>
            <person name="Smith M.E."/>
            <person name="Bonito G."/>
            <person name="Spatafora J.W."/>
        </authorList>
    </citation>
    <scope>NUCLEOTIDE SEQUENCE [LARGE SCALE GENOMIC DNA]</scope>
    <source>
        <strain evidence="1 2">AD002</strain>
    </source>
</reference>
<sequence length="70" mass="8135">MDPFPYLQAPVDRAARRLFRIRLIFHPDALPTLRVFFRCDVGCDATFSGLFRGGVDVQYMKGWDRASKRL</sequence>
<keyword evidence="2" id="KW-1185">Reference proteome</keyword>
<gene>
    <name evidence="1" type="ORF">BC938DRAFT_476272</name>
</gene>
<dbReference type="EMBL" id="RBNJ01002312">
    <property type="protein sequence ID" value="RUS32106.1"/>
    <property type="molecule type" value="Genomic_DNA"/>
</dbReference>